<feature type="region of interest" description="Disordered" evidence="1">
    <location>
        <begin position="143"/>
        <end position="248"/>
    </location>
</feature>
<evidence type="ECO:0000256" key="1">
    <source>
        <dbReference type="SAM" id="MobiDB-lite"/>
    </source>
</evidence>
<dbReference type="EMBL" id="CAJVPI010000632">
    <property type="protein sequence ID" value="CAG8557719.1"/>
    <property type="molecule type" value="Genomic_DNA"/>
</dbReference>
<feature type="compositionally biased region" description="Low complexity" evidence="1">
    <location>
        <begin position="230"/>
        <end position="239"/>
    </location>
</feature>
<evidence type="ECO:0000313" key="2">
    <source>
        <dbReference type="EMBL" id="CAG8557719.1"/>
    </source>
</evidence>
<name>A0A9N9FSW4_9GLOM</name>
<sequence>MVHTVIDGPVNEEKELKRIVSLEYRVNELENKLLKEATAALEKRVEELEASLKESNEERDKLRETLMQQHHECMHSGGEGKEVDAKAATKKSTNNTENVSDDAEEKESNTTDTEDDGAYERILMVIEKMRQDCIRAVNLKIPTSSRLPKNPFGSRNTATNKTSSASASPAVSPTKVPMRSRTPSCPSITPVSSRPGTPPCTVPSSPLSLTPSGIHVNTSPTGIPLKSSNIPMRSSSRPTTPIPSSPLCSPVQVGTTLPTFENTELPPLRSIAIPIRKATSNSTGYSSIPGTPISSSPLASCSSLASSPMYHGHLSSSPPSNGHGYVHAGTSDHAPYKHTGIPLRSRASSYSLSSISRPSSPFRAATMHSLFHTEKITSVQN</sequence>
<comment type="caution">
    <text evidence="2">The sequence shown here is derived from an EMBL/GenBank/DDBJ whole genome shotgun (WGS) entry which is preliminary data.</text>
</comment>
<organism evidence="2 3">
    <name type="scientific">Paraglomus brasilianum</name>
    <dbReference type="NCBI Taxonomy" id="144538"/>
    <lineage>
        <taxon>Eukaryota</taxon>
        <taxon>Fungi</taxon>
        <taxon>Fungi incertae sedis</taxon>
        <taxon>Mucoromycota</taxon>
        <taxon>Glomeromycotina</taxon>
        <taxon>Glomeromycetes</taxon>
        <taxon>Paraglomerales</taxon>
        <taxon>Paraglomeraceae</taxon>
        <taxon>Paraglomus</taxon>
    </lineage>
</organism>
<feature type="region of interest" description="Disordered" evidence="1">
    <location>
        <begin position="49"/>
        <end position="115"/>
    </location>
</feature>
<feature type="compositionally biased region" description="Polar residues" evidence="1">
    <location>
        <begin position="181"/>
        <end position="195"/>
    </location>
</feature>
<protein>
    <submittedName>
        <fullName evidence="2">133_t:CDS:1</fullName>
    </submittedName>
</protein>
<feature type="compositionally biased region" description="Basic and acidic residues" evidence="1">
    <location>
        <begin position="49"/>
        <end position="87"/>
    </location>
</feature>
<dbReference type="Proteomes" id="UP000789739">
    <property type="component" value="Unassembled WGS sequence"/>
</dbReference>
<feature type="region of interest" description="Disordered" evidence="1">
    <location>
        <begin position="310"/>
        <end position="340"/>
    </location>
</feature>
<feature type="compositionally biased region" description="Polar residues" evidence="1">
    <location>
        <begin position="215"/>
        <end position="229"/>
    </location>
</feature>
<keyword evidence="3" id="KW-1185">Reference proteome</keyword>
<dbReference type="OrthoDB" id="2420203at2759"/>
<feature type="compositionally biased region" description="Low complexity" evidence="1">
    <location>
        <begin position="202"/>
        <end position="212"/>
    </location>
</feature>
<evidence type="ECO:0000313" key="3">
    <source>
        <dbReference type="Proteomes" id="UP000789739"/>
    </source>
</evidence>
<dbReference type="AlphaFoldDB" id="A0A9N9FSW4"/>
<proteinExistence type="predicted"/>
<accession>A0A9N9FSW4</accession>
<reference evidence="2" key="1">
    <citation type="submission" date="2021-06" db="EMBL/GenBank/DDBJ databases">
        <authorList>
            <person name="Kallberg Y."/>
            <person name="Tangrot J."/>
            <person name="Rosling A."/>
        </authorList>
    </citation>
    <scope>NUCLEOTIDE SEQUENCE</scope>
    <source>
        <strain evidence="2">BR232B</strain>
    </source>
</reference>
<gene>
    <name evidence="2" type="ORF">PBRASI_LOCUS5425</name>
</gene>
<feature type="compositionally biased region" description="Low complexity" evidence="1">
    <location>
        <begin position="154"/>
        <end position="177"/>
    </location>
</feature>